<organism evidence="4">
    <name type="scientific">Fibrocapsa japonica</name>
    <dbReference type="NCBI Taxonomy" id="94617"/>
    <lineage>
        <taxon>Eukaryota</taxon>
        <taxon>Sar</taxon>
        <taxon>Stramenopiles</taxon>
        <taxon>Ochrophyta</taxon>
        <taxon>Raphidophyceae</taxon>
        <taxon>Chattonellales</taxon>
        <taxon>Chattonellaceae</taxon>
        <taxon>Fibrocapsa</taxon>
    </lineage>
</organism>
<dbReference type="InterPro" id="IPR015943">
    <property type="entry name" value="WD40/YVTN_repeat-like_dom_sf"/>
</dbReference>
<evidence type="ECO:0000256" key="3">
    <source>
        <dbReference type="PROSITE-ProRule" id="PRU00221"/>
    </source>
</evidence>
<gene>
    <name evidence="4" type="ORF">FJAP1339_LOCUS7948</name>
</gene>
<sequence>MDTTSAPQLIEHVHKSLTFTPYDTLWIPCSARLVAMGITPKSKGILQVFEMNRGDLNLVAEYEKPNGIKCGTFGASPLEDRSIAVGDYAGVLNIWDVERNDLPIYSVQAHTTIINAIDGVGGVDVGYGAPEIVTGGRDGCVRVWDPRVQEPVLSLEPEEGQQVRDCWAVAFGDCHSDEDRCIAAGYDNGDVKLFDLRTNSLRWEGNVNNGVTCLEFDRKDVEMNKLVVTTLESRIRLFDMRTQHAEEGFACLAEKAHKATVWISRHLPQNRDIFLTGGGNGGLNVYKYHYPKSRVSTDKNNAPIGVVGSVELLNSRVISTQPVVAANWSPDREGLLTLVCLDQTLRVFIVTKLHKY</sequence>
<evidence type="ECO:0000313" key="4">
    <source>
        <dbReference type="EMBL" id="CAD9867225.1"/>
    </source>
</evidence>
<name>A0A7S2V3E6_9STRA</name>
<dbReference type="EMBL" id="HBHR01015896">
    <property type="protein sequence ID" value="CAD9867225.1"/>
    <property type="molecule type" value="Transcribed_RNA"/>
</dbReference>
<evidence type="ECO:0008006" key="5">
    <source>
        <dbReference type="Google" id="ProtNLM"/>
    </source>
</evidence>
<protein>
    <recommendedName>
        <fullName evidence="5">WD repeat-containing protein 92</fullName>
    </recommendedName>
</protein>
<dbReference type="Pfam" id="PF00400">
    <property type="entry name" value="WD40"/>
    <property type="match status" value="1"/>
</dbReference>
<dbReference type="PANTHER" id="PTHR10971">
    <property type="entry name" value="MRNA EXPORT FACTOR AND BUB3"/>
    <property type="match status" value="1"/>
</dbReference>
<dbReference type="SMART" id="SM00320">
    <property type="entry name" value="WD40"/>
    <property type="match status" value="6"/>
</dbReference>
<evidence type="ECO:0000256" key="2">
    <source>
        <dbReference type="ARBA" id="ARBA00022737"/>
    </source>
</evidence>
<reference evidence="4" key="1">
    <citation type="submission" date="2021-01" db="EMBL/GenBank/DDBJ databases">
        <authorList>
            <person name="Corre E."/>
            <person name="Pelletier E."/>
            <person name="Niang G."/>
            <person name="Scheremetjew M."/>
            <person name="Finn R."/>
            <person name="Kale V."/>
            <person name="Holt S."/>
            <person name="Cochrane G."/>
            <person name="Meng A."/>
            <person name="Brown T."/>
            <person name="Cohen L."/>
        </authorList>
    </citation>
    <scope>NUCLEOTIDE SEQUENCE</scope>
    <source>
        <strain evidence="4">CCMP1661</strain>
    </source>
</reference>
<keyword evidence="1 3" id="KW-0853">WD repeat</keyword>
<dbReference type="Gene3D" id="2.130.10.10">
    <property type="entry name" value="YVTN repeat-like/Quinoprotein amine dehydrogenase"/>
    <property type="match status" value="1"/>
</dbReference>
<dbReference type="AlphaFoldDB" id="A0A7S2V3E6"/>
<proteinExistence type="predicted"/>
<accession>A0A7S2V3E6</accession>
<dbReference type="InterPro" id="IPR036322">
    <property type="entry name" value="WD40_repeat_dom_sf"/>
</dbReference>
<keyword evidence="2" id="KW-0677">Repeat</keyword>
<evidence type="ECO:0000256" key="1">
    <source>
        <dbReference type="ARBA" id="ARBA00022574"/>
    </source>
</evidence>
<dbReference type="InterPro" id="IPR001680">
    <property type="entry name" value="WD40_rpt"/>
</dbReference>
<feature type="repeat" description="WD" evidence="3">
    <location>
        <begin position="132"/>
        <end position="154"/>
    </location>
</feature>
<dbReference type="SUPFAM" id="SSF50978">
    <property type="entry name" value="WD40 repeat-like"/>
    <property type="match status" value="1"/>
</dbReference>
<dbReference type="PROSITE" id="PS50082">
    <property type="entry name" value="WD_REPEATS_2"/>
    <property type="match status" value="1"/>
</dbReference>